<gene>
    <name evidence="1" type="primary">cpoB</name>
    <name evidence="2" type="ORF">LV82_01960</name>
</gene>
<feature type="coiled-coil region" evidence="1">
    <location>
        <begin position="30"/>
        <end position="98"/>
    </location>
</feature>
<dbReference type="HAMAP" id="MF_02066">
    <property type="entry name" value="CpoB"/>
    <property type="match status" value="1"/>
</dbReference>
<evidence type="ECO:0000313" key="3">
    <source>
        <dbReference type="Proteomes" id="UP000239736"/>
    </source>
</evidence>
<dbReference type="SUPFAM" id="SSF48452">
    <property type="entry name" value="TPR-like"/>
    <property type="match status" value="1"/>
</dbReference>
<reference evidence="2 3" key="1">
    <citation type="submission" date="2018-01" db="EMBL/GenBank/DDBJ databases">
        <title>Genomic Encyclopedia of Archaeal and Bacterial Type Strains, Phase II (KMG-II): from individual species to whole genera.</title>
        <authorList>
            <person name="Goeker M."/>
        </authorList>
    </citation>
    <scope>NUCLEOTIDE SEQUENCE [LARGE SCALE GENOMIC DNA]</scope>
    <source>
        <strain evidence="2 3">DSM 12048</strain>
    </source>
</reference>
<dbReference type="InterPro" id="IPR034706">
    <property type="entry name" value="CpoB"/>
</dbReference>
<dbReference type="AlphaFoldDB" id="A0A2S5JGV7"/>
<organism evidence="2 3">
    <name type="scientific">Albidovulum inexpectatum</name>
    <dbReference type="NCBI Taxonomy" id="196587"/>
    <lineage>
        <taxon>Bacteria</taxon>
        <taxon>Pseudomonadati</taxon>
        <taxon>Pseudomonadota</taxon>
        <taxon>Alphaproteobacteria</taxon>
        <taxon>Rhodobacterales</taxon>
        <taxon>Paracoccaceae</taxon>
        <taxon>Albidovulum</taxon>
    </lineage>
</organism>
<dbReference type="GO" id="GO:0030288">
    <property type="term" value="C:outer membrane-bounded periplasmic space"/>
    <property type="evidence" value="ECO:0007669"/>
    <property type="project" value="UniProtKB-UniRule"/>
</dbReference>
<dbReference type="Pfam" id="PF13432">
    <property type="entry name" value="TPR_16"/>
    <property type="match status" value="1"/>
</dbReference>
<proteinExistence type="inferred from homology"/>
<comment type="subcellular location">
    <subcellularLocation>
        <location evidence="1">Periplasm</location>
    </subcellularLocation>
</comment>
<dbReference type="Gene3D" id="1.25.40.10">
    <property type="entry name" value="Tetratricopeptide repeat domain"/>
    <property type="match status" value="1"/>
</dbReference>
<keyword evidence="1" id="KW-0131">Cell cycle</keyword>
<protein>
    <recommendedName>
        <fullName evidence="1">Cell division coordinator CpoB</fullName>
    </recommendedName>
</protein>
<keyword evidence="3" id="KW-1185">Reference proteome</keyword>
<dbReference type="OrthoDB" id="9763909at2"/>
<evidence type="ECO:0000256" key="1">
    <source>
        <dbReference type="HAMAP-Rule" id="MF_02066"/>
    </source>
</evidence>
<dbReference type="NCBIfam" id="TIGR02795">
    <property type="entry name" value="tol_pal_ybgF"/>
    <property type="match status" value="1"/>
</dbReference>
<comment type="caution">
    <text evidence="2">The sequence shown here is derived from an EMBL/GenBank/DDBJ whole genome shotgun (WGS) entry which is preliminary data.</text>
</comment>
<keyword evidence="1" id="KW-0175">Coiled coil</keyword>
<keyword evidence="1" id="KW-0732">Signal</keyword>
<comment type="function">
    <text evidence="1">Mediates coordination of peptidoglycan synthesis and outer membrane constriction during cell division.</text>
</comment>
<dbReference type="InterPro" id="IPR019734">
    <property type="entry name" value="TPR_rpt"/>
</dbReference>
<dbReference type="InterPro" id="IPR011990">
    <property type="entry name" value="TPR-like_helical_dom_sf"/>
</dbReference>
<sequence length="285" mass="28750">MGPIRNTVLAGLIGLIAAIPALGQDRAATLADLRAQLSALAAELQSLRSELIAGGQSAIQAAGGASALDRMNAMEGQLARLTAEVEQLNNRVARIVADATNRIGDLEFRICELEDGCDPSNLPITASLGGGGGAPAAMPPAVAPGAASQGSTGAGPELAVAEKEDFERAQAALEAGDYQAAADQFARFVEAYPGGPLTSEAHFLRGEALQKLGDTANAARAYLNAFSGAPDGPRAPAALLKLGAALGVLGQVQEACVTLGEVGTRFPTSPEAVEAGTAMRALNCP</sequence>
<dbReference type="Pfam" id="PF13174">
    <property type="entry name" value="TPR_6"/>
    <property type="match status" value="1"/>
</dbReference>
<dbReference type="EMBL" id="PRDS01000005">
    <property type="protein sequence ID" value="PPB80611.1"/>
    <property type="molecule type" value="Genomic_DNA"/>
</dbReference>
<dbReference type="InterPro" id="IPR014162">
    <property type="entry name" value="CpoB_C"/>
</dbReference>
<dbReference type="Proteomes" id="UP000239736">
    <property type="component" value="Unassembled WGS sequence"/>
</dbReference>
<comment type="similarity">
    <text evidence="1">Belongs to the CpoB family.</text>
</comment>
<evidence type="ECO:0000313" key="2">
    <source>
        <dbReference type="EMBL" id="PPB80611.1"/>
    </source>
</evidence>
<keyword evidence="1" id="KW-0574">Periplasm</keyword>
<name>A0A2S5JGV7_9RHOB</name>
<dbReference type="GO" id="GO:0043093">
    <property type="term" value="P:FtsZ-dependent cytokinesis"/>
    <property type="evidence" value="ECO:0007669"/>
    <property type="project" value="UniProtKB-UniRule"/>
</dbReference>
<keyword evidence="1" id="KW-0132">Cell division</keyword>
<accession>A0A2S5JGV7</accession>